<sequence>MLLLYLILKSISASLLQDLNTIYENLRYQSQYLITQTPKNMIDSTFGFKPELLDLQTQYIDEDENDFGDEVSNEDFQKNLIRKADNVLNLFQRKRILDQDQSDQQTNQTTIIVDEYYKQGPLHPIYCGLGQSILLNVTQFYCSKKRATKNQYDLEANSSQCEKRYRLSYGCLCPPDFYDLQCLKWNQIICEMNQPTQDCQTPVDENYYNQNIDGNPPCFELQNEQSVENIRVVCRNFDQSILHPSVQSYEESFEVIWSNYSRGISALSQQMYKHSLPNPQNPNDPQFYIQFALSEEEERQIYKYDHQPLFLDTVNLKSSLQFTLKPYITYINWTNLAASKSTLIEQNLTHNQVLGNQYISVKLNNQNMESLFGRYSLEIGLIINITHYFSIYKYANQAKNQDHLIYKPQFEPTILFFEDFSYNEPKLDTSLNKSFSIEIVAIILFILVSFCIFLKYRFFLHLFRKSKVNQEQNQTNQSPRSNKKQ</sequence>
<evidence type="ECO:0008006" key="4">
    <source>
        <dbReference type="Google" id="ProtNLM"/>
    </source>
</evidence>
<comment type="caution">
    <text evidence="2">The sequence shown here is derived from an EMBL/GenBank/DDBJ whole genome shotgun (WGS) entry which is preliminary data.</text>
</comment>
<dbReference type="AlphaFoldDB" id="A0A8S1M0Z9"/>
<evidence type="ECO:0000256" key="1">
    <source>
        <dbReference type="SAM" id="Phobius"/>
    </source>
</evidence>
<dbReference type="OrthoDB" id="307428at2759"/>
<keyword evidence="1" id="KW-0812">Transmembrane</keyword>
<organism evidence="2 3">
    <name type="scientific">Paramecium sonneborni</name>
    <dbReference type="NCBI Taxonomy" id="65129"/>
    <lineage>
        <taxon>Eukaryota</taxon>
        <taxon>Sar</taxon>
        <taxon>Alveolata</taxon>
        <taxon>Ciliophora</taxon>
        <taxon>Intramacronucleata</taxon>
        <taxon>Oligohymenophorea</taxon>
        <taxon>Peniculida</taxon>
        <taxon>Parameciidae</taxon>
        <taxon>Paramecium</taxon>
    </lineage>
</organism>
<keyword evidence="1" id="KW-0472">Membrane</keyword>
<dbReference type="Proteomes" id="UP000692954">
    <property type="component" value="Unassembled WGS sequence"/>
</dbReference>
<dbReference type="EMBL" id="CAJJDN010000032">
    <property type="protein sequence ID" value="CAD8074408.1"/>
    <property type="molecule type" value="Genomic_DNA"/>
</dbReference>
<protein>
    <recommendedName>
        <fullName evidence="4">Transmembrane protein</fullName>
    </recommendedName>
</protein>
<gene>
    <name evidence="2" type="ORF">PSON_ATCC_30995.1.T0320056</name>
</gene>
<keyword evidence="1" id="KW-1133">Transmembrane helix</keyword>
<keyword evidence="3" id="KW-1185">Reference proteome</keyword>
<accession>A0A8S1M0Z9</accession>
<name>A0A8S1M0Z9_9CILI</name>
<evidence type="ECO:0000313" key="3">
    <source>
        <dbReference type="Proteomes" id="UP000692954"/>
    </source>
</evidence>
<proteinExistence type="predicted"/>
<evidence type="ECO:0000313" key="2">
    <source>
        <dbReference type="EMBL" id="CAD8074408.1"/>
    </source>
</evidence>
<reference evidence="2" key="1">
    <citation type="submission" date="2021-01" db="EMBL/GenBank/DDBJ databases">
        <authorList>
            <consortium name="Genoscope - CEA"/>
            <person name="William W."/>
        </authorList>
    </citation>
    <scope>NUCLEOTIDE SEQUENCE</scope>
</reference>
<feature type="transmembrane region" description="Helical" evidence="1">
    <location>
        <begin position="435"/>
        <end position="456"/>
    </location>
</feature>